<gene>
    <name evidence="1" type="ORF">RA178_20370</name>
</gene>
<dbReference type="Proteomes" id="UP001236800">
    <property type="component" value="Chromosome"/>
</dbReference>
<evidence type="ECO:0000313" key="1">
    <source>
        <dbReference type="EMBL" id="WMB72733.1"/>
    </source>
</evidence>
<protein>
    <submittedName>
        <fullName evidence="1">Uncharacterized protein</fullName>
    </submittedName>
</protein>
<name>A0AA50KCS1_9GAMM</name>
<dbReference type="RefSeq" id="WP_263186591.1">
    <property type="nucleotide sequence ID" value="NZ_CP132914.1"/>
</dbReference>
<dbReference type="EMBL" id="CP132914">
    <property type="protein sequence ID" value="WMB72733.1"/>
    <property type="molecule type" value="Genomic_DNA"/>
</dbReference>
<dbReference type="KEGG" id="sog:RA178_20370"/>
<organism evidence="1">
    <name type="scientific">Shewanella oncorhynchi</name>
    <dbReference type="NCBI Taxonomy" id="2726434"/>
    <lineage>
        <taxon>Bacteria</taxon>
        <taxon>Pseudomonadati</taxon>
        <taxon>Pseudomonadota</taxon>
        <taxon>Gammaproteobacteria</taxon>
        <taxon>Alteromonadales</taxon>
        <taxon>Shewanellaceae</taxon>
        <taxon>Shewanella</taxon>
    </lineage>
</organism>
<accession>A0AA50KCS1</accession>
<dbReference type="AlphaFoldDB" id="A0AA50KCS1"/>
<sequence>MDSSKLERLKRKVFNKGFWKVKLETHRIIQLLSLYGMFLFLPYFQIQINQYDSAENELRNIKNEAVIHDIYYEVKTLTCELLGQEHTTLDCKKGVYQNTKANSMEKIRNTMEEEKKVSELKYYYLYFILASFAIWGTLKEYINEYERNHKEDK</sequence>
<reference evidence="1" key="1">
    <citation type="submission" date="2023-08" db="EMBL/GenBank/DDBJ databases">
        <title>Complete genome sequence of Shewanella oncorhynchi Z-P2, a siderophore putrebactin-producing bacterium.</title>
        <authorList>
            <person name="Zhang Y."/>
        </authorList>
    </citation>
    <scope>NUCLEOTIDE SEQUENCE</scope>
    <source>
        <strain evidence="1">Z-P2</strain>
    </source>
</reference>
<proteinExistence type="predicted"/>
<dbReference type="GeneID" id="301341590"/>